<dbReference type="Gene3D" id="2.60.450.10">
    <property type="entry name" value="Lipopolysaccharide (LPS) transport protein A like domain"/>
    <property type="match status" value="1"/>
</dbReference>
<proteinExistence type="predicted"/>
<organism evidence="2 3">
    <name type="scientific">Delftia lacustris</name>
    <dbReference type="NCBI Taxonomy" id="558537"/>
    <lineage>
        <taxon>Bacteria</taxon>
        <taxon>Pseudomonadati</taxon>
        <taxon>Pseudomonadota</taxon>
        <taxon>Betaproteobacteria</taxon>
        <taxon>Burkholderiales</taxon>
        <taxon>Comamonadaceae</taxon>
        <taxon>Delftia</taxon>
    </lineage>
</organism>
<evidence type="ECO:0000256" key="1">
    <source>
        <dbReference type="SAM" id="Phobius"/>
    </source>
</evidence>
<keyword evidence="1" id="KW-1133">Transmembrane helix</keyword>
<dbReference type="Proteomes" id="UP000183417">
    <property type="component" value="Unassembled WGS sequence"/>
</dbReference>
<dbReference type="Pfam" id="PF06835">
    <property type="entry name" value="LptC"/>
    <property type="match status" value="1"/>
</dbReference>
<reference evidence="2 3" key="1">
    <citation type="submission" date="2016-10" db="EMBL/GenBank/DDBJ databases">
        <authorList>
            <person name="de Groot N.N."/>
        </authorList>
    </citation>
    <scope>NUCLEOTIDE SEQUENCE [LARGE SCALE GENOMIC DNA]</scope>
    <source>
        <strain evidence="2 3">LMG 24775</strain>
    </source>
</reference>
<dbReference type="GO" id="GO:0005886">
    <property type="term" value="C:plasma membrane"/>
    <property type="evidence" value="ECO:0007669"/>
    <property type="project" value="InterPro"/>
</dbReference>
<evidence type="ECO:0000313" key="3">
    <source>
        <dbReference type="Proteomes" id="UP000183417"/>
    </source>
</evidence>
<protein>
    <submittedName>
        <fullName evidence="2">Lipopolysaccharide export system protein LptC</fullName>
    </submittedName>
</protein>
<dbReference type="InterPro" id="IPR026265">
    <property type="entry name" value="LptC"/>
</dbReference>
<sequence>MTQAWRRVGDRLSLYLPVLLMGLLALGTWWLVRNAPQPLASGTEKAVAHEPDYFMKDFSIKSFDATGRLKSQIEGSMGRHYPDTDTLEIDNVRMFAVSPEGRITRGSANRALSNADGSEVQMFGNAIVTREPFVTAGKQPQPQLQFQGEFLHAWPNEERVSSNQPVVLTRGKDRFTADSMQYSNLDLVMKLQGRVRGTLQPSRTK</sequence>
<dbReference type="GO" id="GO:0015221">
    <property type="term" value="F:lipopolysaccharide transmembrane transporter activity"/>
    <property type="evidence" value="ECO:0007669"/>
    <property type="project" value="InterPro"/>
</dbReference>
<keyword evidence="1" id="KW-0472">Membrane</keyword>
<dbReference type="AlphaFoldDB" id="A0A1H3HVN3"/>
<keyword evidence="1" id="KW-0812">Transmembrane</keyword>
<evidence type="ECO:0000313" key="2">
    <source>
        <dbReference type="EMBL" id="SDY19295.1"/>
    </source>
</evidence>
<dbReference type="EMBL" id="FNPE01000003">
    <property type="protein sequence ID" value="SDY19295.1"/>
    <property type="molecule type" value="Genomic_DNA"/>
</dbReference>
<name>A0A1H3HVN3_9BURK</name>
<gene>
    <name evidence="2" type="ORF">SAMN05421547_10357</name>
</gene>
<dbReference type="InterPro" id="IPR010664">
    <property type="entry name" value="LipoPS_assembly_LptC-rel"/>
</dbReference>
<accession>A0A1H3HVN3</accession>
<feature type="transmembrane region" description="Helical" evidence="1">
    <location>
        <begin position="12"/>
        <end position="32"/>
    </location>
</feature>
<dbReference type="NCBIfam" id="TIGR04409">
    <property type="entry name" value="LptC_YrbK"/>
    <property type="match status" value="1"/>
</dbReference>
<dbReference type="GeneID" id="94689293"/>
<dbReference type="RefSeq" id="WP_016447249.1">
    <property type="nucleotide sequence ID" value="NZ_AP025556.1"/>
</dbReference>